<evidence type="ECO:0000256" key="2">
    <source>
        <dbReference type="ARBA" id="ARBA00023157"/>
    </source>
</evidence>
<reference evidence="7" key="1">
    <citation type="journal article" date="2023" name="Mol. Phylogenet. Evol.">
        <title>Genome-scale phylogeny and comparative genomics of the fungal order Sordariales.</title>
        <authorList>
            <person name="Hensen N."/>
            <person name="Bonometti L."/>
            <person name="Westerberg I."/>
            <person name="Brannstrom I.O."/>
            <person name="Guillou S."/>
            <person name="Cros-Aarteil S."/>
            <person name="Calhoun S."/>
            <person name="Haridas S."/>
            <person name="Kuo A."/>
            <person name="Mondo S."/>
            <person name="Pangilinan J."/>
            <person name="Riley R."/>
            <person name="LaButti K."/>
            <person name="Andreopoulos B."/>
            <person name="Lipzen A."/>
            <person name="Chen C."/>
            <person name="Yan M."/>
            <person name="Daum C."/>
            <person name="Ng V."/>
            <person name="Clum A."/>
            <person name="Steindorff A."/>
            <person name="Ohm R.A."/>
            <person name="Martin F."/>
            <person name="Silar P."/>
            <person name="Natvig D.O."/>
            <person name="Lalanne C."/>
            <person name="Gautier V."/>
            <person name="Ament-Velasquez S.L."/>
            <person name="Kruys A."/>
            <person name="Hutchinson M.I."/>
            <person name="Powell A.J."/>
            <person name="Barry K."/>
            <person name="Miller A.N."/>
            <person name="Grigoriev I.V."/>
            <person name="Debuchy R."/>
            <person name="Gladieux P."/>
            <person name="Hiltunen Thoren M."/>
            <person name="Johannesson H."/>
        </authorList>
    </citation>
    <scope>NUCLEOTIDE SEQUENCE</scope>
    <source>
        <strain evidence="7">CBS 532.94</strain>
    </source>
</reference>
<dbReference type="Pfam" id="PF02333">
    <property type="entry name" value="Phytase"/>
    <property type="match status" value="1"/>
</dbReference>
<dbReference type="SUPFAM" id="SSF50956">
    <property type="entry name" value="Thermostable phytase (3-phytase)"/>
    <property type="match status" value="2"/>
</dbReference>
<dbReference type="InterPro" id="IPR000742">
    <property type="entry name" value="EGF"/>
</dbReference>
<comment type="caution">
    <text evidence="7">The sequence shown here is derived from an EMBL/GenBank/DDBJ whole genome shotgun (WGS) entry which is preliminary data.</text>
</comment>
<evidence type="ECO:0000313" key="8">
    <source>
        <dbReference type="Proteomes" id="UP001303760"/>
    </source>
</evidence>
<dbReference type="PROSITE" id="PS00022">
    <property type="entry name" value="EGF_1"/>
    <property type="match status" value="1"/>
</dbReference>
<dbReference type="InterPro" id="IPR003431">
    <property type="entry name" value="B-propeller_Phytase"/>
</dbReference>
<dbReference type="PROSITE" id="PS51662">
    <property type="entry name" value="BP_PHYTASE"/>
    <property type="match status" value="2"/>
</dbReference>
<dbReference type="Gene3D" id="2.120.10.30">
    <property type="entry name" value="TolB, C-terminal domain"/>
    <property type="match status" value="2"/>
</dbReference>
<dbReference type="PANTHER" id="PTHR14949">
    <property type="entry name" value="EGF-LIKE-DOMAIN, MULTIPLE 7, 8"/>
    <property type="match status" value="1"/>
</dbReference>
<feature type="chain" id="PRO_5042886044" evidence="4">
    <location>
        <begin position="24"/>
        <end position="766"/>
    </location>
</feature>
<reference evidence="7" key="2">
    <citation type="submission" date="2023-05" db="EMBL/GenBank/DDBJ databases">
        <authorList>
            <consortium name="Lawrence Berkeley National Laboratory"/>
            <person name="Steindorff A."/>
            <person name="Hensen N."/>
            <person name="Bonometti L."/>
            <person name="Westerberg I."/>
            <person name="Brannstrom I.O."/>
            <person name="Guillou S."/>
            <person name="Cros-Aarteil S."/>
            <person name="Calhoun S."/>
            <person name="Haridas S."/>
            <person name="Kuo A."/>
            <person name="Mondo S."/>
            <person name="Pangilinan J."/>
            <person name="Riley R."/>
            <person name="Labutti K."/>
            <person name="Andreopoulos B."/>
            <person name="Lipzen A."/>
            <person name="Chen C."/>
            <person name="Yanf M."/>
            <person name="Daum C."/>
            <person name="Ng V."/>
            <person name="Clum A."/>
            <person name="Ohm R."/>
            <person name="Martin F."/>
            <person name="Silar P."/>
            <person name="Natvig D."/>
            <person name="Lalanne C."/>
            <person name="Gautier V."/>
            <person name="Ament-Velasquez S.L."/>
            <person name="Kruys A."/>
            <person name="Hutchinson M.I."/>
            <person name="Powell A.J."/>
            <person name="Barry K."/>
            <person name="Miller A.N."/>
            <person name="Grigoriev I.V."/>
            <person name="Debuchy R."/>
            <person name="Gladieux P."/>
            <person name="Thoren M.H."/>
            <person name="Johannesson H."/>
        </authorList>
    </citation>
    <scope>NUCLEOTIDE SEQUENCE</scope>
    <source>
        <strain evidence="7">CBS 532.94</strain>
    </source>
</reference>
<keyword evidence="2 3" id="KW-1015">Disulfide bond</keyword>
<dbReference type="AlphaFoldDB" id="A0AAN7HED8"/>
<evidence type="ECO:0000259" key="6">
    <source>
        <dbReference type="PROSITE" id="PS51662"/>
    </source>
</evidence>
<dbReference type="PROSITE" id="PS01186">
    <property type="entry name" value="EGF_2"/>
    <property type="match status" value="1"/>
</dbReference>
<dbReference type="FunFam" id="2.10.25.10:FF:000020">
    <property type="entry name" value="Latent-transforming growth factor beta-binding protein 1"/>
    <property type="match status" value="1"/>
</dbReference>
<protein>
    <submittedName>
        <fullName evidence="7">3-phytase</fullName>
    </submittedName>
</protein>
<keyword evidence="1 4" id="KW-0732">Signal</keyword>
<keyword evidence="3" id="KW-0245">EGF-like domain</keyword>
<dbReference type="Gene3D" id="2.10.25.10">
    <property type="entry name" value="Laminin"/>
    <property type="match status" value="1"/>
</dbReference>
<dbReference type="InterPro" id="IPR050969">
    <property type="entry name" value="Dev_Signal_Modulators"/>
</dbReference>
<feature type="domain" description="BPP" evidence="6">
    <location>
        <begin position="11"/>
        <end position="330"/>
    </location>
</feature>
<gene>
    <name evidence="7" type="ORF">C8A03DRAFT_33285</name>
</gene>
<proteinExistence type="predicted"/>
<evidence type="ECO:0000256" key="4">
    <source>
        <dbReference type="SAM" id="SignalP"/>
    </source>
</evidence>
<feature type="disulfide bond" evidence="3">
    <location>
        <begin position="403"/>
        <end position="412"/>
    </location>
</feature>
<evidence type="ECO:0000259" key="5">
    <source>
        <dbReference type="PROSITE" id="PS50026"/>
    </source>
</evidence>
<feature type="disulfide bond" evidence="3">
    <location>
        <begin position="385"/>
        <end position="395"/>
    </location>
</feature>
<dbReference type="InterPro" id="IPR011042">
    <property type="entry name" value="6-blade_b-propeller_TolB-like"/>
</dbReference>
<evidence type="ECO:0000313" key="7">
    <source>
        <dbReference type="EMBL" id="KAK4238685.1"/>
    </source>
</evidence>
<feature type="signal peptide" evidence="4">
    <location>
        <begin position="1"/>
        <end position="23"/>
    </location>
</feature>
<dbReference type="PROSITE" id="PS50026">
    <property type="entry name" value="EGF_3"/>
    <property type="match status" value="1"/>
</dbReference>
<organism evidence="7 8">
    <name type="scientific">Achaetomium macrosporum</name>
    <dbReference type="NCBI Taxonomy" id="79813"/>
    <lineage>
        <taxon>Eukaryota</taxon>
        <taxon>Fungi</taxon>
        <taxon>Dikarya</taxon>
        <taxon>Ascomycota</taxon>
        <taxon>Pezizomycotina</taxon>
        <taxon>Sordariomycetes</taxon>
        <taxon>Sordariomycetidae</taxon>
        <taxon>Sordariales</taxon>
        <taxon>Chaetomiaceae</taxon>
        <taxon>Achaetomium</taxon>
    </lineage>
</organism>
<keyword evidence="8" id="KW-1185">Reference proteome</keyword>
<comment type="caution">
    <text evidence="3">Lacks conserved residue(s) required for the propagation of feature annotation.</text>
</comment>
<dbReference type="EMBL" id="MU860086">
    <property type="protein sequence ID" value="KAK4238685.1"/>
    <property type="molecule type" value="Genomic_DNA"/>
</dbReference>
<sequence>MGFPRHLTVTAAALLASSLPIHAATPDVEVPVSAVIPDIVSDWTSVYYGKSPLLLGNDGSATGGWFAWNLDSTTPLTQAHAETPGRRTKLVTTIHGSDDKKKKNQTGLAVSIGQPDSILRAWQLPDFEEIKSARTTALGDWSALCSWKSPSGSDYLYLFGKREAKVFLVRTDDDEGDYEDAELVEIQTFLLPVEASGCATSPSLSKMFLSADDDKDVYVFDLAESTAHPEISKIGEAEDDVTGVAIYVSAKAGIDYLLVAMKDTVAVYAPPFKLLGNLKLVGREDIEIQGLSVFQSSTSKYPSGALTYAMEAEDVTGFGVSSLDGALQALDLKVNTKYDPRAGGSKSSPICSACSGNGYCAKNGKGMECSCFAGWEGKACNTYTCEDNCSGNGQCVGPNQCQCKDGWGGLHCSFVLVQPVAETEANGGDGDDPAIWISPTDRGQSRIITTTKSAQGAGLGVFDLSGKLLQTIPAGEPNNVDVIYNFQAGPRKIDLAFAACRADNTLCLFEITPAGTLTPIAGGVQPTPAKFKVYGSCAYRSPTTHKQYLFVNAKSSEYLQYELTATANGSALATTLVRSFSAGSGGQVEGCVADEENGHLFIGEEPHALWRYDAEPTSEDPQGVAIATVGDGHLRADVEGVTLVYGKGKEEGFILVSNQGVSAYNVYRRKAPHEFVMSFTITESKEGSVDAVSNTDGIAAVGTGLGQRFPRGLVVVHDDSNQLPGGNGTSAEASFKLVPLERVLGADVVKTLGLLDEVDSEWDPRA</sequence>
<accession>A0AAN7HED8</accession>
<evidence type="ECO:0000256" key="1">
    <source>
        <dbReference type="ARBA" id="ARBA00022729"/>
    </source>
</evidence>
<dbReference type="GO" id="GO:0016158">
    <property type="term" value="F:inositol hexakisphosphate 3-phosphatase activity"/>
    <property type="evidence" value="ECO:0007669"/>
    <property type="project" value="InterPro"/>
</dbReference>
<dbReference type="Proteomes" id="UP001303760">
    <property type="component" value="Unassembled WGS sequence"/>
</dbReference>
<evidence type="ECO:0000256" key="3">
    <source>
        <dbReference type="PROSITE-ProRule" id="PRU00076"/>
    </source>
</evidence>
<feature type="domain" description="EGF-like" evidence="5">
    <location>
        <begin position="381"/>
        <end position="413"/>
    </location>
</feature>
<feature type="domain" description="BPP" evidence="6">
    <location>
        <begin position="407"/>
        <end position="748"/>
    </location>
</feature>
<dbReference type="PANTHER" id="PTHR14949:SF56">
    <property type="entry name" value="EGF-LIKE-DOMAIN, MULTIPLE 7"/>
    <property type="match status" value="1"/>
</dbReference>
<name>A0AAN7HED8_9PEZI</name>